<gene>
    <name evidence="11" type="ORF">H3C67_04655</name>
</gene>
<evidence type="ECO:0000256" key="3">
    <source>
        <dbReference type="ARBA" id="ARBA00022692"/>
    </source>
</evidence>
<sequence>MRNIFRIFYRYNWKYPYAVIIGAILVILSRVTGNYAIYFYKFLVDSLEQLDITFVLQILFGFIAIRAISFILEILGDTINDIYFINTSRDLKVDVFSHLHDLDYTYHANKRSGSLISTLRRGEGAHFSMNIEINRNLLRLLVNFIFVSFAFSVLDSKLLMVVIGIVFVNIVTAIFLVKRNISKRRLLNTQEDRISGIVVDNMINYETVKYFAKEKEEISRIKSEYATWKSAVWKYINTFRLIDISTGSLSLLGAGLVLLIALYETTSGNFSVGDFVLVAGFVTTFFPNLEDVVWRFREIAKNYSDLEKYIGILTHKPQILDPANPKKINLSDAKGIIEFRDVDFSYNKGESTIKDFNLVIKAGETVAFVGSSGAGKSTLTKLLLRFYDVQKGEILIDGVSIKDITKSNLRSLLGVVPQEPVLFNESIGYNIGYGAKKYELEKVKDAAKIANLDEFISSLPKGYDTEVGERGIKLSGGQKQRLAIARMFIENPPVIIFDEATSQLDSKSEKLIQESFWRVSAGKTTIIIAHRLSTILRADRIIVIDNGRIAESGTHHELLAKNGIYHSLWKLQQGEFIGSEIE</sequence>
<dbReference type="GO" id="GO:0005524">
    <property type="term" value="F:ATP binding"/>
    <property type="evidence" value="ECO:0007669"/>
    <property type="project" value="UniProtKB-KW"/>
</dbReference>
<dbReference type="Pfam" id="PF00005">
    <property type="entry name" value="ABC_tran"/>
    <property type="match status" value="1"/>
</dbReference>
<evidence type="ECO:0000256" key="4">
    <source>
        <dbReference type="ARBA" id="ARBA00022741"/>
    </source>
</evidence>
<feature type="transmembrane region" description="Helical" evidence="8">
    <location>
        <begin position="52"/>
        <end position="75"/>
    </location>
</feature>
<dbReference type="InterPro" id="IPR039421">
    <property type="entry name" value="Type_1_exporter"/>
</dbReference>
<evidence type="ECO:0000313" key="12">
    <source>
        <dbReference type="Proteomes" id="UP000781173"/>
    </source>
</evidence>
<dbReference type="InterPro" id="IPR011527">
    <property type="entry name" value="ABC1_TM_dom"/>
</dbReference>
<dbReference type="InterPro" id="IPR027417">
    <property type="entry name" value="P-loop_NTPase"/>
</dbReference>
<reference evidence="11" key="1">
    <citation type="journal article" date="2022" name="ISME J.">
        <title>A general approach to explore prokaryotic protein glycosylation reveals the unique surface layer modulation of an anammox bacterium.</title>
        <authorList>
            <person name="Pabst M."/>
            <person name="Grouzdev D.S."/>
            <person name="Lawson C.E."/>
            <person name="Kleikamp H.B.C."/>
            <person name="de Ram C."/>
            <person name="Louwen R."/>
            <person name="Lin Y.M."/>
            <person name="Lucker S."/>
            <person name="van Loosdrecht M.C.M."/>
            <person name="Laureni M."/>
        </authorList>
    </citation>
    <scope>NUCLEOTIDE SEQUENCE</scope>
    <source>
        <strain evidence="11">BROCD043</strain>
    </source>
</reference>
<dbReference type="PROSITE" id="PS00211">
    <property type="entry name" value="ABC_TRANSPORTER_1"/>
    <property type="match status" value="1"/>
</dbReference>
<protein>
    <submittedName>
        <fullName evidence="11">ABC transporter ATP-binding protein</fullName>
    </submittedName>
</protein>
<proteinExistence type="predicted"/>
<dbReference type="FunFam" id="3.40.50.300:FF:000287">
    <property type="entry name" value="Multidrug ABC transporter ATP-binding protein"/>
    <property type="match status" value="1"/>
</dbReference>
<keyword evidence="6 8" id="KW-1133">Transmembrane helix</keyword>
<dbReference type="Gene3D" id="3.40.50.300">
    <property type="entry name" value="P-loop containing nucleotide triphosphate hydrolases"/>
    <property type="match status" value="1"/>
</dbReference>
<organism evidence="11 12">
    <name type="scientific">Candidatus Dojkabacteria bacterium</name>
    <dbReference type="NCBI Taxonomy" id="2099670"/>
    <lineage>
        <taxon>Bacteria</taxon>
        <taxon>Candidatus Dojkabacteria</taxon>
    </lineage>
</organism>
<feature type="transmembrane region" description="Helical" evidence="8">
    <location>
        <begin position="137"/>
        <end position="154"/>
    </location>
</feature>
<feature type="domain" description="ABC transmembrane type-1" evidence="10">
    <location>
        <begin position="20"/>
        <end position="301"/>
    </location>
</feature>
<comment type="caution">
    <text evidence="11">The sequence shown here is derived from an EMBL/GenBank/DDBJ whole genome shotgun (WGS) entry which is preliminary data.</text>
</comment>
<accession>A0A952DVF1</accession>
<keyword evidence="5 11" id="KW-0067">ATP-binding</keyword>
<dbReference type="PANTHER" id="PTHR24221">
    <property type="entry name" value="ATP-BINDING CASSETTE SUB-FAMILY B"/>
    <property type="match status" value="1"/>
</dbReference>
<evidence type="ECO:0000259" key="9">
    <source>
        <dbReference type="PROSITE" id="PS50893"/>
    </source>
</evidence>
<evidence type="ECO:0000256" key="7">
    <source>
        <dbReference type="ARBA" id="ARBA00023136"/>
    </source>
</evidence>
<evidence type="ECO:0000256" key="1">
    <source>
        <dbReference type="ARBA" id="ARBA00004651"/>
    </source>
</evidence>
<keyword evidence="7 8" id="KW-0472">Membrane</keyword>
<keyword evidence="4" id="KW-0547">Nucleotide-binding</keyword>
<dbReference type="InterPro" id="IPR017871">
    <property type="entry name" value="ABC_transporter-like_CS"/>
</dbReference>
<dbReference type="PANTHER" id="PTHR24221:SF610">
    <property type="entry name" value="ABC TRANSPORTER B FAMILY MEMBER 6"/>
    <property type="match status" value="1"/>
</dbReference>
<dbReference type="GO" id="GO:0140359">
    <property type="term" value="F:ABC-type transporter activity"/>
    <property type="evidence" value="ECO:0007669"/>
    <property type="project" value="InterPro"/>
</dbReference>
<evidence type="ECO:0000256" key="2">
    <source>
        <dbReference type="ARBA" id="ARBA00022448"/>
    </source>
</evidence>
<dbReference type="InterPro" id="IPR036640">
    <property type="entry name" value="ABC1_TM_sf"/>
</dbReference>
<keyword evidence="2" id="KW-0813">Transport</keyword>
<evidence type="ECO:0000256" key="5">
    <source>
        <dbReference type="ARBA" id="ARBA00022840"/>
    </source>
</evidence>
<evidence type="ECO:0000256" key="6">
    <source>
        <dbReference type="ARBA" id="ARBA00022989"/>
    </source>
</evidence>
<evidence type="ECO:0000259" key="10">
    <source>
        <dbReference type="PROSITE" id="PS50929"/>
    </source>
</evidence>
<keyword evidence="3 8" id="KW-0812">Transmembrane</keyword>
<dbReference type="SUPFAM" id="SSF90123">
    <property type="entry name" value="ABC transporter transmembrane region"/>
    <property type="match status" value="1"/>
</dbReference>
<dbReference type="InterPro" id="IPR003439">
    <property type="entry name" value="ABC_transporter-like_ATP-bd"/>
</dbReference>
<dbReference type="SUPFAM" id="SSF52540">
    <property type="entry name" value="P-loop containing nucleoside triphosphate hydrolases"/>
    <property type="match status" value="1"/>
</dbReference>
<dbReference type="EMBL" id="JACFOF010000014">
    <property type="protein sequence ID" value="MBW7954048.1"/>
    <property type="molecule type" value="Genomic_DNA"/>
</dbReference>
<evidence type="ECO:0000256" key="8">
    <source>
        <dbReference type="SAM" id="Phobius"/>
    </source>
</evidence>
<feature type="transmembrane region" description="Helical" evidence="8">
    <location>
        <begin position="15"/>
        <end position="40"/>
    </location>
</feature>
<dbReference type="Proteomes" id="UP000781173">
    <property type="component" value="Unassembled WGS sequence"/>
</dbReference>
<dbReference type="SMART" id="SM00382">
    <property type="entry name" value="AAA"/>
    <property type="match status" value="1"/>
</dbReference>
<comment type="subcellular location">
    <subcellularLocation>
        <location evidence="1">Cell membrane</location>
        <topology evidence="1">Multi-pass membrane protein</topology>
    </subcellularLocation>
</comment>
<dbReference type="PROSITE" id="PS50929">
    <property type="entry name" value="ABC_TM1F"/>
    <property type="match status" value="1"/>
</dbReference>
<dbReference type="Pfam" id="PF00664">
    <property type="entry name" value="ABC_membrane"/>
    <property type="match status" value="1"/>
</dbReference>
<dbReference type="GO" id="GO:0016887">
    <property type="term" value="F:ATP hydrolysis activity"/>
    <property type="evidence" value="ECO:0007669"/>
    <property type="project" value="InterPro"/>
</dbReference>
<dbReference type="InterPro" id="IPR003593">
    <property type="entry name" value="AAA+_ATPase"/>
</dbReference>
<feature type="transmembrane region" description="Helical" evidence="8">
    <location>
        <begin position="241"/>
        <end position="263"/>
    </location>
</feature>
<dbReference type="AlphaFoldDB" id="A0A952DVF1"/>
<name>A0A952DVF1_9BACT</name>
<evidence type="ECO:0000313" key="11">
    <source>
        <dbReference type="EMBL" id="MBW7954048.1"/>
    </source>
</evidence>
<dbReference type="Gene3D" id="1.20.1560.10">
    <property type="entry name" value="ABC transporter type 1, transmembrane domain"/>
    <property type="match status" value="1"/>
</dbReference>
<feature type="domain" description="ABC transporter" evidence="9">
    <location>
        <begin position="337"/>
        <end position="571"/>
    </location>
</feature>
<dbReference type="GO" id="GO:0005886">
    <property type="term" value="C:plasma membrane"/>
    <property type="evidence" value="ECO:0007669"/>
    <property type="project" value="UniProtKB-SubCell"/>
</dbReference>
<dbReference type="PROSITE" id="PS50893">
    <property type="entry name" value="ABC_TRANSPORTER_2"/>
    <property type="match status" value="1"/>
</dbReference>
<feature type="transmembrane region" description="Helical" evidence="8">
    <location>
        <begin position="160"/>
        <end position="177"/>
    </location>
</feature>